<proteinExistence type="predicted"/>
<feature type="non-terminal residue" evidence="1">
    <location>
        <position position="130"/>
    </location>
</feature>
<evidence type="ECO:0000313" key="1">
    <source>
        <dbReference type="EMBL" id="CAG8620711.1"/>
    </source>
</evidence>
<accession>A0ACA9MYF3</accession>
<reference evidence="1" key="1">
    <citation type="submission" date="2021-06" db="EMBL/GenBank/DDBJ databases">
        <authorList>
            <person name="Kallberg Y."/>
            <person name="Tangrot J."/>
            <person name="Rosling A."/>
        </authorList>
    </citation>
    <scope>NUCLEOTIDE SEQUENCE</scope>
    <source>
        <strain evidence="1">AU212A</strain>
    </source>
</reference>
<feature type="non-terminal residue" evidence="1">
    <location>
        <position position="1"/>
    </location>
</feature>
<name>A0ACA9MYF3_9GLOM</name>
<comment type="caution">
    <text evidence="1">The sequence shown here is derived from an EMBL/GenBank/DDBJ whole genome shotgun (WGS) entry which is preliminary data.</text>
</comment>
<sequence length="130" mass="15384">SKTTSELRKALETISFKDNERYDREKHFDSECAGTIVKKFFIDFEDPEIRLQRQHLERWYCFRHYFLKIFSTLNFEVHRKNSTSTATSLRKNRKRARGSRKIMGVNDVEYGAIEVGKVFEGPKGTKLLDD</sequence>
<dbReference type="Proteomes" id="UP000789860">
    <property type="component" value="Unassembled WGS sequence"/>
</dbReference>
<evidence type="ECO:0000313" key="2">
    <source>
        <dbReference type="Proteomes" id="UP000789860"/>
    </source>
</evidence>
<protein>
    <submittedName>
        <fullName evidence="1">10566_t:CDS:1</fullName>
    </submittedName>
</protein>
<dbReference type="EMBL" id="CAJVPM010017604">
    <property type="protein sequence ID" value="CAG8620711.1"/>
    <property type="molecule type" value="Genomic_DNA"/>
</dbReference>
<organism evidence="1 2">
    <name type="scientific">Scutellospora calospora</name>
    <dbReference type="NCBI Taxonomy" id="85575"/>
    <lineage>
        <taxon>Eukaryota</taxon>
        <taxon>Fungi</taxon>
        <taxon>Fungi incertae sedis</taxon>
        <taxon>Mucoromycota</taxon>
        <taxon>Glomeromycotina</taxon>
        <taxon>Glomeromycetes</taxon>
        <taxon>Diversisporales</taxon>
        <taxon>Gigasporaceae</taxon>
        <taxon>Scutellospora</taxon>
    </lineage>
</organism>
<gene>
    <name evidence="1" type="ORF">SCALOS_LOCUS7638</name>
</gene>
<keyword evidence="2" id="KW-1185">Reference proteome</keyword>